<keyword evidence="2 6" id="KW-0698">rRNA processing</keyword>
<feature type="binding site" evidence="6">
    <location>
        <position position="173"/>
    </location>
    <ligand>
        <name>S-adenosyl-L-methionine</name>
        <dbReference type="ChEBI" id="CHEBI:59789"/>
    </ligand>
</feature>
<keyword evidence="8" id="KW-1185">Reference proteome</keyword>
<organism evidence="7 8">
    <name type="scientific">Chloracidobacterium validum</name>
    <dbReference type="NCBI Taxonomy" id="2821543"/>
    <lineage>
        <taxon>Bacteria</taxon>
        <taxon>Pseudomonadati</taxon>
        <taxon>Acidobacteriota</taxon>
        <taxon>Terriglobia</taxon>
        <taxon>Terriglobales</taxon>
        <taxon>Acidobacteriaceae</taxon>
        <taxon>Chloracidobacterium</taxon>
    </lineage>
</organism>
<sequence length="238" mass="26211">MDGDRPFRRSFTAETDVPAFQTALREVLTVCGVALDTIQIAQLVKHYHLLGETNTYLNLTRLIGPAEAARWHYLDILAALPCFTGNMPTWWVDVGSGGGFPGLPLAVARPAWRLVLAERRAKKAAFLRRCVSELGLTGRVQVHAGEFEPGTALRVLADCGVDVSRETFGLLARAVEDGPKKLPRLLRLSPFVSAAFWLGQADAEALARQRLPGWRVHPLYHLPTGAQRVVSILTRRAD</sequence>
<evidence type="ECO:0000256" key="1">
    <source>
        <dbReference type="ARBA" id="ARBA00022490"/>
    </source>
</evidence>
<dbReference type="InterPro" id="IPR029063">
    <property type="entry name" value="SAM-dependent_MTases_sf"/>
</dbReference>
<dbReference type="Pfam" id="PF02527">
    <property type="entry name" value="GidB"/>
    <property type="match status" value="1"/>
</dbReference>
<comment type="similarity">
    <text evidence="6">Belongs to the methyltransferase superfamily. RNA methyltransferase RsmG family.</text>
</comment>
<dbReference type="Gene3D" id="3.40.50.150">
    <property type="entry name" value="Vaccinia Virus protein VP39"/>
    <property type="match status" value="1"/>
</dbReference>
<name>A0ABX8BAW6_9BACT</name>
<evidence type="ECO:0000256" key="6">
    <source>
        <dbReference type="HAMAP-Rule" id="MF_00074"/>
    </source>
</evidence>
<reference evidence="7 8" key="1">
    <citation type="submission" date="2021-03" db="EMBL/GenBank/DDBJ databases">
        <title>Genomic and phenotypic characterization of Chloracidobacterium isolates provides evidence for multiple species.</title>
        <authorList>
            <person name="Saini M.K."/>
            <person name="Costas A.M.G."/>
            <person name="Tank M."/>
            <person name="Bryant D.A."/>
        </authorList>
    </citation>
    <scope>NUCLEOTIDE SEQUENCE [LARGE SCALE GENOMIC DNA]</scope>
    <source>
        <strain evidence="7 8">BV2-C</strain>
    </source>
</reference>
<feature type="binding site" evidence="6">
    <location>
        <position position="100"/>
    </location>
    <ligand>
        <name>S-adenosyl-L-methionine</name>
        <dbReference type="ChEBI" id="CHEBI:59789"/>
    </ligand>
</feature>
<keyword evidence="5 6" id="KW-0949">S-adenosyl-L-methionine</keyword>
<keyword evidence="1 6" id="KW-0963">Cytoplasm</keyword>
<dbReference type="GO" id="GO:0008168">
    <property type="term" value="F:methyltransferase activity"/>
    <property type="evidence" value="ECO:0007669"/>
    <property type="project" value="UniProtKB-KW"/>
</dbReference>
<comment type="subcellular location">
    <subcellularLocation>
        <location evidence="6">Cytoplasm</location>
    </subcellularLocation>
</comment>
<dbReference type="Proteomes" id="UP000676506">
    <property type="component" value="Chromosome 1"/>
</dbReference>
<feature type="binding site" evidence="6">
    <location>
        <position position="95"/>
    </location>
    <ligand>
        <name>S-adenosyl-L-methionine</name>
        <dbReference type="ChEBI" id="CHEBI:59789"/>
    </ligand>
</feature>
<keyword evidence="3 6" id="KW-0489">Methyltransferase</keyword>
<dbReference type="EC" id="2.1.1.-" evidence="6"/>
<gene>
    <name evidence="6" type="primary">rsmG</name>
    <name evidence="7" type="ORF">J8C06_11030</name>
</gene>
<comment type="caution">
    <text evidence="6">Lacks conserved residue(s) required for the propagation of feature annotation.</text>
</comment>
<dbReference type="PANTHER" id="PTHR31760:SF0">
    <property type="entry name" value="S-ADENOSYL-L-METHIONINE-DEPENDENT METHYLTRANSFERASES SUPERFAMILY PROTEIN"/>
    <property type="match status" value="1"/>
</dbReference>
<comment type="function">
    <text evidence="6">Specifically methylates the N7 position of a guanine in 16S rRNA.</text>
</comment>
<evidence type="ECO:0000313" key="7">
    <source>
        <dbReference type="EMBL" id="QUW04008.1"/>
    </source>
</evidence>
<dbReference type="PANTHER" id="PTHR31760">
    <property type="entry name" value="S-ADENOSYL-L-METHIONINE-DEPENDENT METHYLTRANSFERASES SUPERFAMILY PROTEIN"/>
    <property type="match status" value="1"/>
</dbReference>
<dbReference type="InterPro" id="IPR003682">
    <property type="entry name" value="rRNA_ssu_MeTfrase_G"/>
</dbReference>
<evidence type="ECO:0000256" key="3">
    <source>
        <dbReference type="ARBA" id="ARBA00022603"/>
    </source>
</evidence>
<evidence type="ECO:0000256" key="2">
    <source>
        <dbReference type="ARBA" id="ARBA00022552"/>
    </source>
</evidence>
<accession>A0ABX8BAW6</accession>
<protein>
    <recommendedName>
        <fullName evidence="6">Ribosomal RNA small subunit methyltransferase G</fullName>
        <ecNumber evidence="6">2.1.1.-</ecNumber>
    </recommendedName>
    <alternativeName>
        <fullName evidence="6">16S rRNA 7-methylguanosine methyltransferase</fullName>
        <shortName evidence="6">16S rRNA m7G methyltransferase</shortName>
    </alternativeName>
</protein>
<proteinExistence type="inferred from homology"/>
<dbReference type="EMBL" id="CP072648">
    <property type="protein sequence ID" value="QUW04008.1"/>
    <property type="molecule type" value="Genomic_DNA"/>
</dbReference>
<evidence type="ECO:0000256" key="4">
    <source>
        <dbReference type="ARBA" id="ARBA00022679"/>
    </source>
</evidence>
<evidence type="ECO:0000313" key="8">
    <source>
        <dbReference type="Proteomes" id="UP000676506"/>
    </source>
</evidence>
<keyword evidence="4 6" id="KW-0808">Transferase</keyword>
<dbReference type="SUPFAM" id="SSF53335">
    <property type="entry name" value="S-adenosyl-L-methionine-dependent methyltransferases"/>
    <property type="match status" value="1"/>
</dbReference>
<dbReference type="HAMAP" id="MF_00074">
    <property type="entry name" value="16SrRNA_methyltr_G"/>
    <property type="match status" value="1"/>
</dbReference>
<dbReference type="GO" id="GO:0032259">
    <property type="term" value="P:methylation"/>
    <property type="evidence" value="ECO:0007669"/>
    <property type="project" value="UniProtKB-KW"/>
</dbReference>
<evidence type="ECO:0000256" key="5">
    <source>
        <dbReference type="ARBA" id="ARBA00022691"/>
    </source>
</evidence>